<feature type="chain" id="PRO_5006891210" description="Tim44-like domain-containing protein" evidence="2">
    <location>
        <begin position="27"/>
        <end position="248"/>
    </location>
</feature>
<protein>
    <recommendedName>
        <fullName evidence="3">Tim44-like domain-containing protein</fullName>
    </recommendedName>
</protein>
<sequence length="248" mass="28325">MRIKPKIFITVLIVLTCLAFIPHAYATAGGFHGGGGGGNTTTNNGGGNTTNGDYEDSYTNNYNSYGNSRYRSYSSYNNSGSYVSSPFDFIFVVVLIGGFIWKFKKPTLRKSSYVHGKDIGNPGLEKEIEQTFILIQEAWDRQDLHSVRNLYTDELYYKHQKIIDDLLTKGLINHTNDVIVDGFSGYKRKNDETFQVDISFVAIDFSVNKDTKEIVQGNNMYRQEFKQRWTFLDDGRQLRADKIKELRI</sequence>
<evidence type="ECO:0000259" key="3">
    <source>
        <dbReference type="Pfam" id="PF04280"/>
    </source>
</evidence>
<dbReference type="AlphaFoldDB" id="A0A0V8CD65"/>
<evidence type="ECO:0000256" key="1">
    <source>
        <dbReference type="SAM" id="Phobius"/>
    </source>
</evidence>
<keyword evidence="1" id="KW-0812">Transmembrane</keyword>
<evidence type="ECO:0000256" key="2">
    <source>
        <dbReference type="SAM" id="SignalP"/>
    </source>
</evidence>
<keyword evidence="2" id="KW-0732">Signal</keyword>
<evidence type="ECO:0000313" key="4">
    <source>
        <dbReference type="EMBL" id="KSU03671.1"/>
    </source>
</evidence>
<dbReference type="InterPro" id="IPR032710">
    <property type="entry name" value="NTF2-like_dom_sf"/>
</dbReference>
<organism evidence="4 5">
    <name type="scientific">Lactococcus lactis subsp. lactis</name>
    <name type="common">Streptococcus lactis</name>
    <dbReference type="NCBI Taxonomy" id="1360"/>
    <lineage>
        <taxon>Bacteria</taxon>
        <taxon>Bacillati</taxon>
        <taxon>Bacillota</taxon>
        <taxon>Bacilli</taxon>
        <taxon>Lactobacillales</taxon>
        <taxon>Streptococcaceae</taxon>
        <taxon>Lactococcus</taxon>
    </lineage>
</organism>
<dbReference type="EMBL" id="LKLN01000071">
    <property type="protein sequence ID" value="KSU03671.1"/>
    <property type="molecule type" value="Genomic_DNA"/>
</dbReference>
<dbReference type="Gene3D" id="3.10.450.240">
    <property type="match status" value="1"/>
</dbReference>
<reference evidence="5" key="1">
    <citation type="submission" date="2015-10" db="EMBL/GenBank/DDBJ databases">
        <title>Draft Genome Sequences of 11 Lactococcus lactis subspecies cremoris strains.</title>
        <authorList>
            <person name="Wels M."/>
            <person name="Backus L."/>
            <person name="Boekhorst J."/>
            <person name="Dijkstra A."/>
            <person name="Beerthuizen M."/>
            <person name="Kelly W."/>
            <person name="Siezen R."/>
            <person name="Bachmann H."/>
            <person name="Van Hijum S."/>
        </authorList>
    </citation>
    <scope>NUCLEOTIDE SEQUENCE [LARGE SCALE GENOMIC DNA]</scope>
    <source>
        <strain evidence="5">KF282</strain>
    </source>
</reference>
<feature type="transmembrane region" description="Helical" evidence="1">
    <location>
        <begin position="82"/>
        <end position="101"/>
    </location>
</feature>
<dbReference type="InterPro" id="IPR007379">
    <property type="entry name" value="Tim44-like_dom"/>
</dbReference>
<dbReference type="Pfam" id="PF04280">
    <property type="entry name" value="Tim44"/>
    <property type="match status" value="1"/>
</dbReference>
<keyword evidence="1" id="KW-0472">Membrane</keyword>
<dbReference type="Proteomes" id="UP000053058">
    <property type="component" value="Unassembled WGS sequence"/>
</dbReference>
<proteinExistence type="predicted"/>
<name>A0A0V8CD65_LACLL</name>
<keyword evidence="1" id="KW-1133">Transmembrane helix</keyword>
<comment type="caution">
    <text evidence="4">The sequence shown here is derived from an EMBL/GenBank/DDBJ whole genome shotgun (WGS) entry which is preliminary data.</text>
</comment>
<gene>
    <name evidence="4" type="ORF">KF282_1754</name>
</gene>
<feature type="signal peptide" evidence="2">
    <location>
        <begin position="1"/>
        <end position="26"/>
    </location>
</feature>
<dbReference type="PATRIC" id="fig|1360.104.peg.774"/>
<feature type="domain" description="Tim44-like" evidence="3">
    <location>
        <begin position="123"/>
        <end position="231"/>
    </location>
</feature>
<accession>A0A0V8CD65</accession>
<evidence type="ECO:0000313" key="5">
    <source>
        <dbReference type="Proteomes" id="UP000053058"/>
    </source>
</evidence>
<dbReference type="SUPFAM" id="SSF54427">
    <property type="entry name" value="NTF2-like"/>
    <property type="match status" value="1"/>
</dbReference>